<proteinExistence type="predicted"/>
<feature type="non-terminal residue" evidence="2">
    <location>
        <position position="1"/>
    </location>
</feature>
<evidence type="ECO:0000313" key="2">
    <source>
        <dbReference type="EMBL" id="TVU03985.1"/>
    </source>
</evidence>
<accession>A0A5J9SY88</accession>
<dbReference type="Proteomes" id="UP000324897">
    <property type="component" value="Unassembled WGS sequence"/>
</dbReference>
<sequence length="212" mass="22718">MKEYVPNIRLSVKLNAWPDDEPWPGHLYDQPSPTGLNLLDEWAGSLLHLGFYSDPPAVHGDATQPTSDGTGSGLDSDAEATALPPNLLDSPPRDSDDDPDMAAPPTAPIDNFLHDMAAPPPTPALPLPLQPPLPVWADTLEEAQQRKSKRIARQPPPTSANPAERASTTQLKKWVKTAGKKTCLDAYKGLHKEDAQDAFADLLASAAAKEAA</sequence>
<dbReference type="AlphaFoldDB" id="A0A5J9SY88"/>
<feature type="compositionally biased region" description="Low complexity" evidence="1">
    <location>
        <begin position="101"/>
        <end position="110"/>
    </location>
</feature>
<evidence type="ECO:0000256" key="1">
    <source>
        <dbReference type="SAM" id="MobiDB-lite"/>
    </source>
</evidence>
<name>A0A5J9SY88_9POAL</name>
<feature type="region of interest" description="Disordered" evidence="1">
    <location>
        <begin position="142"/>
        <end position="172"/>
    </location>
</feature>
<dbReference type="EMBL" id="RWGY01000122">
    <property type="protein sequence ID" value="TVU03985.1"/>
    <property type="molecule type" value="Genomic_DNA"/>
</dbReference>
<dbReference type="Gramene" id="TVU03985">
    <property type="protein sequence ID" value="TVU03985"/>
    <property type="gene ID" value="EJB05_50466"/>
</dbReference>
<organism evidence="2 3">
    <name type="scientific">Eragrostis curvula</name>
    <name type="common">weeping love grass</name>
    <dbReference type="NCBI Taxonomy" id="38414"/>
    <lineage>
        <taxon>Eukaryota</taxon>
        <taxon>Viridiplantae</taxon>
        <taxon>Streptophyta</taxon>
        <taxon>Embryophyta</taxon>
        <taxon>Tracheophyta</taxon>
        <taxon>Spermatophyta</taxon>
        <taxon>Magnoliopsida</taxon>
        <taxon>Liliopsida</taxon>
        <taxon>Poales</taxon>
        <taxon>Poaceae</taxon>
        <taxon>PACMAD clade</taxon>
        <taxon>Chloridoideae</taxon>
        <taxon>Eragrostideae</taxon>
        <taxon>Eragrostidinae</taxon>
        <taxon>Eragrostis</taxon>
    </lineage>
</organism>
<protein>
    <submittedName>
        <fullName evidence="2">Uncharacterized protein</fullName>
    </submittedName>
</protein>
<comment type="caution">
    <text evidence="2">The sequence shown here is derived from an EMBL/GenBank/DDBJ whole genome shotgun (WGS) entry which is preliminary data.</text>
</comment>
<gene>
    <name evidence="2" type="ORF">EJB05_50466</name>
</gene>
<feature type="compositionally biased region" description="Pro residues" evidence="1">
    <location>
        <begin position="118"/>
        <end position="129"/>
    </location>
</feature>
<keyword evidence="3" id="KW-1185">Reference proteome</keyword>
<feature type="region of interest" description="Disordered" evidence="1">
    <location>
        <begin position="57"/>
        <end position="129"/>
    </location>
</feature>
<reference evidence="2 3" key="1">
    <citation type="journal article" date="2019" name="Sci. Rep.">
        <title>A high-quality genome of Eragrostis curvula grass provides insights into Poaceae evolution and supports new strategies to enhance forage quality.</title>
        <authorList>
            <person name="Carballo J."/>
            <person name="Santos B.A.C.M."/>
            <person name="Zappacosta D."/>
            <person name="Garbus I."/>
            <person name="Selva J.P."/>
            <person name="Gallo C.A."/>
            <person name="Diaz A."/>
            <person name="Albertini E."/>
            <person name="Caccamo M."/>
            <person name="Echenique V."/>
        </authorList>
    </citation>
    <scope>NUCLEOTIDE SEQUENCE [LARGE SCALE GENOMIC DNA]</scope>
    <source>
        <strain evidence="3">cv. Victoria</strain>
        <tissue evidence="2">Leaf</tissue>
    </source>
</reference>
<evidence type="ECO:0000313" key="3">
    <source>
        <dbReference type="Proteomes" id="UP000324897"/>
    </source>
</evidence>